<dbReference type="Proteomes" id="UP000188320">
    <property type="component" value="Unassembled WGS sequence"/>
</dbReference>
<evidence type="ECO:0000256" key="2">
    <source>
        <dbReference type="SAM" id="SignalP"/>
    </source>
</evidence>
<organism evidence="3 4">
    <name type="scientific">Zancudomyces culisetae</name>
    <name type="common">Gut fungus</name>
    <name type="synonym">Smittium culisetae</name>
    <dbReference type="NCBI Taxonomy" id="1213189"/>
    <lineage>
        <taxon>Eukaryota</taxon>
        <taxon>Fungi</taxon>
        <taxon>Fungi incertae sedis</taxon>
        <taxon>Zoopagomycota</taxon>
        <taxon>Kickxellomycotina</taxon>
        <taxon>Harpellomycetes</taxon>
        <taxon>Harpellales</taxon>
        <taxon>Legeriomycetaceae</taxon>
        <taxon>Zancudomyces</taxon>
    </lineage>
</organism>
<dbReference type="EMBL" id="LSSK01000136">
    <property type="protein sequence ID" value="OMH84859.1"/>
    <property type="molecule type" value="Genomic_DNA"/>
</dbReference>
<feature type="signal peptide" evidence="2">
    <location>
        <begin position="1"/>
        <end position="18"/>
    </location>
</feature>
<evidence type="ECO:0000256" key="1">
    <source>
        <dbReference type="SAM" id="MobiDB-lite"/>
    </source>
</evidence>
<evidence type="ECO:0000313" key="4">
    <source>
        <dbReference type="Proteomes" id="UP000188320"/>
    </source>
</evidence>
<feature type="region of interest" description="Disordered" evidence="1">
    <location>
        <begin position="133"/>
        <end position="160"/>
    </location>
</feature>
<reference evidence="4" key="1">
    <citation type="submission" date="2017-01" db="EMBL/GenBank/DDBJ databases">
        <authorList>
            <person name="Wang Y."/>
            <person name="White M."/>
            <person name="Kvist S."/>
            <person name="Moncalvo J.-M."/>
        </authorList>
    </citation>
    <scope>NUCLEOTIDE SEQUENCE [LARGE SCALE GENOMIC DNA]</scope>
    <source>
        <strain evidence="4">COL-18-3</strain>
    </source>
</reference>
<feature type="chain" id="PRO_5012300179" evidence="2">
    <location>
        <begin position="19"/>
        <end position="196"/>
    </location>
</feature>
<protein>
    <submittedName>
        <fullName evidence="3">Uncharacterized protein</fullName>
    </submittedName>
</protein>
<keyword evidence="4" id="KW-1185">Reference proteome</keyword>
<dbReference type="AlphaFoldDB" id="A0A1R1PVA0"/>
<feature type="compositionally biased region" description="Polar residues" evidence="1">
    <location>
        <begin position="137"/>
        <end position="147"/>
    </location>
</feature>
<proteinExistence type="predicted"/>
<evidence type="ECO:0000313" key="3">
    <source>
        <dbReference type="EMBL" id="OMH84859.1"/>
    </source>
</evidence>
<feature type="compositionally biased region" description="Low complexity" evidence="1">
    <location>
        <begin position="148"/>
        <end position="159"/>
    </location>
</feature>
<gene>
    <name evidence="3" type="ORF">AX774_g1592</name>
</gene>
<comment type="caution">
    <text evidence="3">The sequence shown here is derived from an EMBL/GenBank/DDBJ whole genome shotgun (WGS) entry which is preliminary data.</text>
</comment>
<accession>A0A1R1PVA0</accession>
<name>A0A1R1PVA0_ZANCU</name>
<sequence length="196" mass="20483">MFKQVLIAISLVALNVNAQGLNCQAECAGYENAAECLSDCNQYVAKLSAANTVARPATAQVIKNSLASSAAEVMSSQKDAMSSLLADQSSLSEINEDAVNRKSKTDDNETYTSQSLYTSATSSYASTSYRSTTAKSQTYSRTGEMNTSGGSNSYSSKSSVQPRIFSESAGSTKAIGSQTTKAVGVILAVSLVGLFI</sequence>
<keyword evidence="2" id="KW-0732">Signal</keyword>